<dbReference type="Pfam" id="PF00319">
    <property type="entry name" value="SRF-TF"/>
    <property type="match status" value="1"/>
</dbReference>
<protein>
    <recommendedName>
        <fullName evidence="6">MADS-box domain-containing protein</fullName>
    </recommendedName>
</protein>
<dbReference type="SMART" id="SM00432">
    <property type="entry name" value="MADS"/>
    <property type="match status" value="1"/>
</dbReference>
<dbReference type="GO" id="GO:0000981">
    <property type="term" value="F:DNA-binding transcription factor activity, RNA polymerase II-specific"/>
    <property type="evidence" value="ECO:0007669"/>
    <property type="project" value="TreeGrafter"/>
</dbReference>
<accession>A0A5N5JBY1</accession>
<dbReference type="Gene3D" id="6.10.140.920">
    <property type="match status" value="1"/>
</dbReference>
<dbReference type="PANTHER" id="PTHR11945:SF776">
    <property type="entry name" value="AGAMOUS-LIKE 50-RELATED"/>
    <property type="match status" value="1"/>
</dbReference>
<evidence type="ECO:0000259" key="6">
    <source>
        <dbReference type="PROSITE" id="PS50066"/>
    </source>
</evidence>
<feature type="domain" description="MADS-box" evidence="6">
    <location>
        <begin position="6"/>
        <end position="66"/>
    </location>
</feature>
<evidence type="ECO:0000256" key="4">
    <source>
        <dbReference type="ARBA" id="ARBA00023163"/>
    </source>
</evidence>
<comment type="subcellular location">
    <subcellularLocation>
        <location evidence="1">Nucleus</location>
    </subcellularLocation>
</comment>
<dbReference type="GO" id="GO:0045944">
    <property type="term" value="P:positive regulation of transcription by RNA polymerase II"/>
    <property type="evidence" value="ECO:0007669"/>
    <property type="project" value="InterPro"/>
</dbReference>
<evidence type="ECO:0000256" key="1">
    <source>
        <dbReference type="ARBA" id="ARBA00004123"/>
    </source>
</evidence>
<reference evidence="8" key="1">
    <citation type="journal article" date="2019" name="Gigascience">
        <title>De novo genome assembly of the endangered Acer yangbiense, a plant species with extremely small populations endemic to Yunnan Province, China.</title>
        <authorList>
            <person name="Yang J."/>
            <person name="Wariss H.M."/>
            <person name="Tao L."/>
            <person name="Zhang R."/>
            <person name="Yun Q."/>
            <person name="Hollingsworth P."/>
            <person name="Dao Z."/>
            <person name="Luo G."/>
            <person name="Guo H."/>
            <person name="Ma Y."/>
            <person name="Sun W."/>
        </authorList>
    </citation>
    <scope>NUCLEOTIDE SEQUENCE [LARGE SCALE GENOMIC DNA]</scope>
    <source>
        <strain evidence="8">cv. br00</strain>
    </source>
</reference>
<comment type="caution">
    <text evidence="7">The sequence shown here is derived from an EMBL/GenBank/DDBJ whole genome shotgun (WGS) entry which is preliminary data.</text>
</comment>
<dbReference type="InterPro" id="IPR002100">
    <property type="entry name" value="TF_MADSbox"/>
</dbReference>
<organism evidence="7 8">
    <name type="scientific">Salix brachista</name>
    <dbReference type="NCBI Taxonomy" id="2182728"/>
    <lineage>
        <taxon>Eukaryota</taxon>
        <taxon>Viridiplantae</taxon>
        <taxon>Streptophyta</taxon>
        <taxon>Embryophyta</taxon>
        <taxon>Tracheophyta</taxon>
        <taxon>Spermatophyta</taxon>
        <taxon>Magnoliopsida</taxon>
        <taxon>eudicotyledons</taxon>
        <taxon>Gunneridae</taxon>
        <taxon>Pentapetalae</taxon>
        <taxon>rosids</taxon>
        <taxon>fabids</taxon>
        <taxon>Malpighiales</taxon>
        <taxon>Salicaceae</taxon>
        <taxon>Saliceae</taxon>
        <taxon>Salix</taxon>
    </lineage>
</organism>
<dbReference type="GO" id="GO:0005634">
    <property type="term" value="C:nucleus"/>
    <property type="evidence" value="ECO:0007669"/>
    <property type="project" value="UniProtKB-SubCell"/>
</dbReference>
<evidence type="ECO:0000313" key="8">
    <source>
        <dbReference type="Proteomes" id="UP000326939"/>
    </source>
</evidence>
<keyword evidence="5" id="KW-0539">Nucleus</keyword>
<keyword evidence="2" id="KW-0805">Transcription regulation</keyword>
<dbReference type="FunFam" id="3.40.1810.10:FF:000006">
    <property type="entry name" value="Agamous-like MADS-box protein AGL62"/>
    <property type="match status" value="1"/>
</dbReference>
<dbReference type="GO" id="GO:0000978">
    <property type="term" value="F:RNA polymerase II cis-regulatory region sequence-specific DNA binding"/>
    <property type="evidence" value="ECO:0007669"/>
    <property type="project" value="TreeGrafter"/>
</dbReference>
<evidence type="ECO:0000313" key="7">
    <source>
        <dbReference type="EMBL" id="KAB5515996.1"/>
    </source>
</evidence>
<proteinExistence type="predicted"/>
<dbReference type="InterPro" id="IPR036879">
    <property type="entry name" value="TF_MADSbox_sf"/>
</dbReference>
<sequence length="245" mass="27325">MARKSKGRQKLEMVKIPNESNLMVTFSKRRSGLFKKASELCTLCGAEVSIIVFSPGKKVFSFGHPSVEKVMERYVTGNLPQTSGAFLLIEAHRNARVHELNMQLTQVVNQMEVEKKRGEELDRMEKAGQSQNWWENPIQELGLAQLEQLKASLQYLKQDVTRHAKQILIQNSTPPQPFIAANPSSSGNLPFDTRNTGFFSNMAVPPFNTNMSGTPFNTNMAAGPFNASTVMPPFGYSLGYGNSFF</sequence>
<dbReference type="InterPro" id="IPR033896">
    <property type="entry name" value="MEF2-like_N"/>
</dbReference>
<dbReference type="AlphaFoldDB" id="A0A5N5JBY1"/>
<keyword evidence="3" id="KW-0238">DNA-binding</keyword>
<name>A0A5N5JBY1_9ROSI</name>
<keyword evidence="4" id="KW-0804">Transcription</keyword>
<dbReference type="Proteomes" id="UP000326939">
    <property type="component" value="Chromosome 17"/>
</dbReference>
<dbReference type="CDD" id="cd00265">
    <property type="entry name" value="MADS_MEF2_like"/>
    <property type="match status" value="1"/>
</dbReference>
<dbReference type="Gene3D" id="3.40.1810.10">
    <property type="entry name" value="Transcription factor, MADS-box"/>
    <property type="match status" value="1"/>
</dbReference>
<evidence type="ECO:0000256" key="5">
    <source>
        <dbReference type="ARBA" id="ARBA00023242"/>
    </source>
</evidence>
<gene>
    <name evidence="7" type="ORF">DKX38_026644</name>
</gene>
<evidence type="ECO:0000256" key="2">
    <source>
        <dbReference type="ARBA" id="ARBA00023015"/>
    </source>
</evidence>
<evidence type="ECO:0000256" key="3">
    <source>
        <dbReference type="ARBA" id="ARBA00023125"/>
    </source>
</evidence>
<dbReference type="PROSITE" id="PS50066">
    <property type="entry name" value="MADS_BOX_2"/>
    <property type="match status" value="1"/>
</dbReference>
<keyword evidence="8" id="KW-1185">Reference proteome</keyword>
<dbReference type="PRINTS" id="PR00404">
    <property type="entry name" value="MADSDOMAIN"/>
</dbReference>
<dbReference type="PANTHER" id="PTHR11945">
    <property type="entry name" value="MADS BOX PROTEIN"/>
    <property type="match status" value="1"/>
</dbReference>
<dbReference type="EMBL" id="VDCV01000017">
    <property type="protein sequence ID" value="KAB5515996.1"/>
    <property type="molecule type" value="Genomic_DNA"/>
</dbReference>
<dbReference type="GO" id="GO:0046983">
    <property type="term" value="F:protein dimerization activity"/>
    <property type="evidence" value="ECO:0007669"/>
    <property type="project" value="InterPro"/>
</dbReference>
<dbReference type="SUPFAM" id="SSF55455">
    <property type="entry name" value="SRF-like"/>
    <property type="match status" value="1"/>
</dbReference>